<dbReference type="EMBL" id="JAKIJS010000001">
    <property type="protein sequence ID" value="MCF6136210.1"/>
    <property type="molecule type" value="Genomic_DNA"/>
</dbReference>
<protein>
    <recommendedName>
        <fullName evidence="3">DNA helicase</fullName>
    </recommendedName>
</protein>
<dbReference type="InterPro" id="IPR047717">
    <property type="entry name" value="CC_star_Cory"/>
</dbReference>
<proteinExistence type="predicted"/>
<gene>
    <name evidence="1" type="ORF">L2716_00620</name>
</gene>
<organism evidence="1 2">
    <name type="scientific">Pseudalkalibacillus berkeleyi</name>
    <dbReference type="NCBI Taxonomy" id="1069813"/>
    <lineage>
        <taxon>Bacteria</taxon>
        <taxon>Bacillati</taxon>
        <taxon>Bacillota</taxon>
        <taxon>Bacilli</taxon>
        <taxon>Bacillales</taxon>
        <taxon>Fictibacillaceae</taxon>
        <taxon>Pseudalkalibacillus</taxon>
    </lineage>
</organism>
<comment type="caution">
    <text evidence="1">The sequence shown here is derived from an EMBL/GenBank/DDBJ whole genome shotgun (WGS) entry which is preliminary data.</text>
</comment>
<evidence type="ECO:0000313" key="2">
    <source>
        <dbReference type="Proteomes" id="UP001649381"/>
    </source>
</evidence>
<keyword evidence="2" id="KW-1185">Reference proteome</keyword>
<dbReference type="RefSeq" id="WP_236330503.1">
    <property type="nucleotide sequence ID" value="NZ_JAKIJS010000001.1"/>
</dbReference>
<evidence type="ECO:0000313" key="1">
    <source>
        <dbReference type="EMBL" id="MCF6136210.1"/>
    </source>
</evidence>
<dbReference type="NCBIfam" id="NF041419">
    <property type="entry name" value="CC_star_Cory"/>
    <property type="match status" value="1"/>
</dbReference>
<dbReference type="InterPro" id="IPR058303">
    <property type="entry name" value="DUF7990"/>
</dbReference>
<reference evidence="1 2" key="1">
    <citation type="submission" date="2022-01" db="EMBL/GenBank/DDBJ databases">
        <title>Alkalihalobacillus sp. EGI L200015, a novel bacterium isolated from a salt lake sediment.</title>
        <authorList>
            <person name="Gao L."/>
            <person name="Fang B.-Z."/>
            <person name="Li W.-J."/>
        </authorList>
    </citation>
    <scope>NUCLEOTIDE SEQUENCE [LARGE SCALE GENOMIC DNA]</scope>
    <source>
        <strain evidence="1 2">KCTC 12718</strain>
    </source>
</reference>
<dbReference type="Proteomes" id="UP001649381">
    <property type="component" value="Unassembled WGS sequence"/>
</dbReference>
<sequence>MSETKWSIKKLIGLYDEILSHPHKHEIKRELRDEDDLFLLLCVSELLGIPNPVSYYTLEIYPVIVERFHEWHLRMGMEKSPLEGIRCC</sequence>
<name>A0ABS9GXV7_9BACL</name>
<dbReference type="Pfam" id="PF25952">
    <property type="entry name" value="DUF7990"/>
    <property type="match status" value="1"/>
</dbReference>
<evidence type="ECO:0008006" key="3">
    <source>
        <dbReference type="Google" id="ProtNLM"/>
    </source>
</evidence>
<accession>A0ABS9GXV7</accession>